<protein>
    <recommendedName>
        <fullName evidence="7">BAR domain-containing protein</fullName>
    </recommendedName>
</protein>
<evidence type="ECO:0000259" key="4">
    <source>
        <dbReference type="PROSITE" id="PS50002"/>
    </source>
</evidence>
<dbReference type="GO" id="GO:0006897">
    <property type="term" value="P:endocytosis"/>
    <property type="evidence" value="ECO:0007669"/>
    <property type="project" value="InterPro"/>
</dbReference>
<dbReference type="GO" id="GO:0008289">
    <property type="term" value="F:lipid binding"/>
    <property type="evidence" value="ECO:0007669"/>
    <property type="project" value="TreeGrafter"/>
</dbReference>
<dbReference type="GO" id="GO:0030479">
    <property type="term" value="C:actin cortical patch"/>
    <property type="evidence" value="ECO:0007669"/>
    <property type="project" value="TreeGrafter"/>
</dbReference>
<evidence type="ECO:0008006" key="7">
    <source>
        <dbReference type="Google" id="ProtNLM"/>
    </source>
</evidence>
<dbReference type="SMART" id="SM00326">
    <property type="entry name" value="SH3"/>
    <property type="match status" value="1"/>
</dbReference>
<evidence type="ECO:0000256" key="2">
    <source>
        <dbReference type="PROSITE-ProRule" id="PRU00192"/>
    </source>
</evidence>
<dbReference type="FunFam" id="2.30.30.40:FF:000100">
    <property type="entry name" value="SH3 domain-containing YSC84-like protein 1"/>
    <property type="match status" value="1"/>
</dbReference>
<keyword evidence="1 2" id="KW-0728">SH3 domain</keyword>
<dbReference type="Gene3D" id="1.20.1270.60">
    <property type="entry name" value="Arfaptin homology (AH) domain/BAR domain"/>
    <property type="match status" value="1"/>
</dbReference>
<evidence type="ECO:0000259" key="5">
    <source>
        <dbReference type="PROSITE" id="PS51021"/>
    </source>
</evidence>
<feature type="compositionally biased region" description="Basic and acidic residues" evidence="3">
    <location>
        <begin position="348"/>
        <end position="363"/>
    </location>
</feature>
<organism evidence="6">
    <name type="scientific">Kwoniella dejecticola CBS 10117</name>
    <dbReference type="NCBI Taxonomy" id="1296121"/>
    <lineage>
        <taxon>Eukaryota</taxon>
        <taxon>Fungi</taxon>
        <taxon>Dikarya</taxon>
        <taxon>Basidiomycota</taxon>
        <taxon>Agaricomycotina</taxon>
        <taxon>Tremellomycetes</taxon>
        <taxon>Tremellales</taxon>
        <taxon>Cryptococcaceae</taxon>
        <taxon>Kwoniella</taxon>
    </lineage>
</organism>
<dbReference type="Pfam" id="PF03114">
    <property type="entry name" value="BAR"/>
    <property type="match status" value="1"/>
</dbReference>
<dbReference type="SUPFAM" id="SSF50044">
    <property type="entry name" value="SH3-domain"/>
    <property type="match status" value="1"/>
</dbReference>
<feature type="domain" description="SH3" evidence="4">
    <location>
        <begin position="405"/>
        <end position="465"/>
    </location>
</feature>
<dbReference type="InterPro" id="IPR027267">
    <property type="entry name" value="AH/BAR_dom_sf"/>
</dbReference>
<proteinExistence type="predicted"/>
<dbReference type="GO" id="GO:0031097">
    <property type="term" value="C:medial cortex"/>
    <property type="evidence" value="ECO:0007669"/>
    <property type="project" value="TreeGrafter"/>
</dbReference>
<name>A0A1A6A4N6_9TREE</name>
<dbReference type="InterPro" id="IPR001452">
    <property type="entry name" value="SH3_domain"/>
</dbReference>
<evidence type="ECO:0000313" key="6">
    <source>
        <dbReference type="EMBL" id="OBR85012.1"/>
    </source>
</evidence>
<dbReference type="AlphaFoldDB" id="A0A1A6A4N6"/>
<reference evidence="6" key="1">
    <citation type="submission" date="2013-07" db="EMBL/GenBank/DDBJ databases">
        <title>The Genome Sequence of Cryptococcus dejecticola CBS10117.</title>
        <authorList>
            <consortium name="The Broad Institute Genome Sequencing Platform"/>
            <person name="Cuomo C."/>
            <person name="Litvintseva A."/>
            <person name="Chen Y."/>
            <person name="Heitman J."/>
            <person name="Sun S."/>
            <person name="Springer D."/>
            <person name="Dromer F."/>
            <person name="Young S.K."/>
            <person name="Zeng Q."/>
            <person name="Gargeya S."/>
            <person name="Fitzgerald M."/>
            <person name="Abouelleil A."/>
            <person name="Alvarado L."/>
            <person name="Berlin A.M."/>
            <person name="Chapman S.B."/>
            <person name="Dewar J."/>
            <person name="Goldberg J."/>
            <person name="Griggs A."/>
            <person name="Gujja S."/>
            <person name="Hansen M."/>
            <person name="Howarth C."/>
            <person name="Imamovic A."/>
            <person name="Larimer J."/>
            <person name="McCowan C."/>
            <person name="Murphy C."/>
            <person name="Pearson M."/>
            <person name="Priest M."/>
            <person name="Roberts A."/>
            <person name="Saif S."/>
            <person name="Shea T."/>
            <person name="Sykes S."/>
            <person name="Wortman J."/>
            <person name="Nusbaum C."/>
            <person name="Birren B."/>
        </authorList>
    </citation>
    <scope>NUCLEOTIDE SEQUENCE [LARGE SCALE GENOMIC DNA]</scope>
    <source>
        <strain evidence="6">CBS 10117</strain>
    </source>
</reference>
<dbReference type="OrthoDB" id="2159336at2759"/>
<dbReference type="InterPro" id="IPR046982">
    <property type="entry name" value="BIN3/RVS161-like"/>
</dbReference>
<dbReference type="CDD" id="cd07599">
    <property type="entry name" value="BAR_Rvs167p"/>
    <property type="match status" value="1"/>
</dbReference>
<dbReference type="RefSeq" id="XP_018262854.2">
    <property type="nucleotide sequence ID" value="XM_018407643.2"/>
</dbReference>
<dbReference type="PROSITE" id="PS51021">
    <property type="entry name" value="BAR"/>
    <property type="match status" value="1"/>
</dbReference>
<dbReference type="GeneID" id="28968038"/>
<dbReference type="Gene3D" id="2.30.30.40">
    <property type="entry name" value="SH3 Domains"/>
    <property type="match status" value="1"/>
</dbReference>
<dbReference type="PRINTS" id="PR00452">
    <property type="entry name" value="SH3DOMAIN"/>
</dbReference>
<feature type="region of interest" description="Disordered" evidence="3">
    <location>
        <begin position="323"/>
        <end position="402"/>
    </location>
</feature>
<dbReference type="SMART" id="SM00721">
    <property type="entry name" value="BAR"/>
    <property type="match status" value="1"/>
</dbReference>
<dbReference type="GO" id="GO:0051666">
    <property type="term" value="P:actin cortical patch localization"/>
    <property type="evidence" value="ECO:0007669"/>
    <property type="project" value="InterPro"/>
</dbReference>
<sequence length="465" mass="52300">MTSDDSEGGWWWGQGIASAERLGITRISGCFQTHEEILGGSRMDIELVEDPSLRADYTCLNLPFAESTDPEFNDYERKFAAIEQACEKMLKDSTVFRDSVSNLLSSGSSFSASLATLFSPMGAEYNLASKHPQAEVTVKNISVYQGIMEEMRETLLPELELIDSRIVQPCKELNDITKKIRKTITKREHKLIDYDRHNNSLNKLREKKEKSLSDEKNLFKVEQDYEIASGEYEHYNNLLKTELPHFLGMATRFIDPMFHSFYYMQLNVFYIIQEKLQSFADGKYDLSRKDIESIYLEQRGDTAEQIEEMAIVKRITSTAKMLHAHRSASGTPTRAGSIASRTTSGSYLDRKDSYSSSAPKKEVFSPPSRTVAAPPPYTSTNSSASIGTKKAPPPPPPLKPKPSFNRAVYATAIFDFEAQAEGDLSFRAGDRIEIIEKTENPDEWWTGKLNGATGVFPGTYTQVDA</sequence>
<dbReference type="SUPFAM" id="SSF103657">
    <property type="entry name" value="BAR/IMD domain-like"/>
    <property type="match status" value="1"/>
</dbReference>
<feature type="compositionally biased region" description="Polar residues" evidence="3">
    <location>
        <begin position="328"/>
        <end position="346"/>
    </location>
</feature>
<dbReference type="STRING" id="1296121.A0A1A6A4N6"/>
<evidence type="ECO:0000256" key="3">
    <source>
        <dbReference type="SAM" id="MobiDB-lite"/>
    </source>
</evidence>
<dbReference type="EMBL" id="KI894031">
    <property type="protein sequence ID" value="OBR85012.1"/>
    <property type="molecule type" value="Genomic_DNA"/>
</dbReference>
<gene>
    <name evidence="6" type="ORF">I303_04339</name>
</gene>
<dbReference type="InterPro" id="IPR036028">
    <property type="entry name" value="SH3-like_dom_sf"/>
</dbReference>
<dbReference type="GO" id="GO:1990528">
    <property type="term" value="C:Rvs161p-Rvs167p complex"/>
    <property type="evidence" value="ECO:0007669"/>
    <property type="project" value="TreeGrafter"/>
</dbReference>
<dbReference type="PROSITE" id="PS50002">
    <property type="entry name" value="SH3"/>
    <property type="match status" value="1"/>
</dbReference>
<dbReference type="InterPro" id="IPR004148">
    <property type="entry name" value="BAR_dom"/>
</dbReference>
<dbReference type="GO" id="GO:0097320">
    <property type="term" value="P:plasma membrane tubulation"/>
    <property type="evidence" value="ECO:0007669"/>
    <property type="project" value="TreeGrafter"/>
</dbReference>
<dbReference type="PANTHER" id="PTHR47174">
    <property type="entry name" value="BRIDGING INTEGRATOR 3"/>
    <property type="match status" value="1"/>
</dbReference>
<dbReference type="PANTHER" id="PTHR47174:SF1">
    <property type="entry name" value="REDUCED VIABILITY UPON STARVATION PROTEIN 167"/>
    <property type="match status" value="1"/>
</dbReference>
<dbReference type="VEuPathDB" id="FungiDB:I303_04339"/>
<accession>A0A1A6A4N6</accession>
<feature type="domain" description="BAR" evidence="5">
    <location>
        <begin position="57"/>
        <end position="292"/>
    </location>
</feature>
<dbReference type="KEGG" id="kdj:28968038"/>
<feature type="compositionally biased region" description="Pro residues" evidence="3">
    <location>
        <begin position="391"/>
        <end position="400"/>
    </location>
</feature>
<evidence type="ECO:0000256" key="1">
    <source>
        <dbReference type="ARBA" id="ARBA00022443"/>
    </source>
</evidence>
<dbReference type="Pfam" id="PF00018">
    <property type="entry name" value="SH3_1"/>
    <property type="match status" value="1"/>
</dbReference>
<dbReference type="GO" id="GO:0043332">
    <property type="term" value="C:mating projection tip"/>
    <property type="evidence" value="ECO:0007669"/>
    <property type="project" value="TreeGrafter"/>
</dbReference>